<gene>
    <name evidence="3" type="ORF">GCM10010430_38310</name>
</gene>
<accession>A0ABN3E9J1</accession>
<protein>
    <recommendedName>
        <fullName evidence="2">UBP-type domain-containing protein</fullName>
    </recommendedName>
</protein>
<comment type="caution">
    <text evidence="3">The sequence shown here is derived from an EMBL/GenBank/DDBJ whole genome shotgun (WGS) entry which is preliminary data.</text>
</comment>
<dbReference type="PROSITE" id="PS50271">
    <property type="entry name" value="ZF_UBP"/>
    <property type="match status" value="1"/>
</dbReference>
<dbReference type="Pfam" id="PF02148">
    <property type="entry name" value="zf-UBP"/>
    <property type="match status" value="1"/>
</dbReference>
<dbReference type="Proteomes" id="UP001500305">
    <property type="component" value="Unassembled WGS sequence"/>
</dbReference>
<feature type="region of interest" description="Disordered" evidence="1">
    <location>
        <begin position="97"/>
        <end position="122"/>
    </location>
</feature>
<dbReference type="Gene3D" id="3.30.40.10">
    <property type="entry name" value="Zinc/RING finger domain, C3HC4 (zinc finger)"/>
    <property type="match status" value="1"/>
</dbReference>
<dbReference type="InterPro" id="IPR013083">
    <property type="entry name" value="Znf_RING/FYVE/PHD"/>
</dbReference>
<dbReference type="EMBL" id="BAAATR010000016">
    <property type="protein sequence ID" value="GAA2251552.1"/>
    <property type="molecule type" value="Genomic_DNA"/>
</dbReference>
<keyword evidence="4" id="KW-1185">Reference proteome</keyword>
<reference evidence="3 4" key="1">
    <citation type="journal article" date="2019" name="Int. J. Syst. Evol. Microbiol.">
        <title>The Global Catalogue of Microorganisms (GCM) 10K type strain sequencing project: providing services to taxonomists for standard genome sequencing and annotation.</title>
        <authorList>
            <consortium name="The Broad Institute Genomics Platform"/>
            <consortium name="The Broad Institute Genome Sequencing Center for Infectious Disease"/>
            <person name="Wu L."/>
            <person name="Ma J."/>
        </authorList>
    </citation>
    <scope>NUCLEOTIDE SEQUENCE [LARGE SCALE GENOMIC DNA]</scope>
    <source>
        <strain evidence="3 4">JCM 7356</strain>
    </source>
</reference>
<proteinExistence type="predicted"/>
<evidence type="ECO:0000259" key="2">
    <source>
        <dbReference type="PROSITE" id="PS50271"/>
    </source>
</evidence>
<sequence>MTAVPDPHLALVRDVVPHTPQGCEECLRLGTDWVQLRLCLSCGHVGCCDSSPGRHARHHAGTAGHPIIRSTEPGEDWRWCYVDEAYVWTPPSERLRRGRLSPVRGRRPGRPGRVPGRRRPAG</sequence>
<name>A0ABN3E9J1_9ACTN</name>
<feature type="domain" description="UBP-type" evidence="2">
    <location>
        <begin position="4"/>
        <end position="107"/>
    </location>
</feature>
<dbReference type="SUPFAM" id="SSF57850">
    <property type="entry name" value="RING/U-box"/>
    <property type="match status" value="1"/>
</dbReference>
<evidence type="ECO:0000313" key="3">
    <source>
        <dbReference type="EMBL" id="GAA2251552.1"/>
    </source>
</evidence>
<evidence type="ECO:0000313" key="4">
    <source>
        <dbReference type="Proteomes" id="UP001500305"/>
    </source>
</evidence>
<dbReference type="InterPro" id="IPR001607">
    <property type="entry name" value="Znf_UBP"/>
</dbReference>
<organism evidence="3 4">
    <name type="scientific">Kitasatospora cystarginea</name>
    <dbReference type="NCBI Taxonomy" id="58350"/>
    <lineage>
        <taxon>Bacteria</taxon>
        <taxon>Bacillati</taxon>
        <taxon>Actinomycetota</taxon>
        <taxon>Actinomycetes</taxon>
        <taxon>Kitasatosporales</taxon>
        <taxon>Streptomycetaceae</taxon>
        <taxon>Kitasatospora</taxon>
    </lineage>
</organism>
<evidence type="ECO:0000256" key="1">
    <source>
        <dbReference type="SAM" id="MobiDB-lite"/>
    </source>
</evidence>